<feature type="transmembrane region" description="Helical" evidence="1">
    <location>
        <begin position="951"/>
        <end position="974"/>
    </location>
</feature>
<feature type="transmembrane region" description="Helical" evidence="1">
    <location>
        <begin position="905"/>
        <end position="930"/>
    </location>
</feature>
<feature type="transmembrane region" description="Helical" evidence="1">
    <location>
        <begin position="524"/>
        <end position="543"/>
    </location>
</feature>
<evidence type="ECO:0000313" key="3">
    <source>
        <dbReference type="Proteomes" id="UP001596410"/>
    </source>
</evidence>
<reference evidence="3" key="1">
    <citation type="journal article" date="2019" name="Int. J. Syst. Evol. Microbiol.">
        <title>The Global Catalogue of Microorganisms (GCM) 10K type strain sequencing project: providing services to taxonomists for standard genome sequencing and annotation.</title>
        <authorList>
            <consortium name="The Broad Institute Genomics Platform"/>
            <consortium name="The Broad Institute Genome Sequencing Center for Infectious Disease"/>
            <person name="Wu L."/>
            <person name="Ma J."/>
        </authorList>
    </citation>
    <scope>NUCLEOTIDE SEQUENCE [LARGE SCALE GENOMIC DNA]</scope>
    <source>
        <strain evidence="3">CGMCC 4.1621</strain>
    </source>
</reference>
<evidence type="ECO:0000313" key="2">
    <source>
        <dbReference type="EMBL" id="MFC7062223.1"/>
    </source>
</evidence>
<proteinExistence type="predicted"/>
<dbReference type="PANTHER" id="PTHR32063">
    <property type="match status" value="1"/>
</dbReference>
<keyword evidence="1" id="KW-1133">Transmembrane helix</keyword>
<dbReference type="Gene3D" id="1.20.1640.10">
    <property type="entry name" value="Multidrug efflux transporter AcrB transmembrane domain"/>
    <property type="match status" value="2"/>
</dbReference>
<gene>
    <name evidence="2" type="ORF">ACFQIC_10175</name>
</gene>
<dbReference type="Proteomes" id="UP001596410">
    <property type="component" value="Unassembled WGS sequence"/>
</dbReference>
<dbReference type="Pfam" id="PF00873">
    <property type="entry name" value="ACR_tran"/>
    <property type="match status" value="1"/>
</dbReference>
<keyword evidence="3" id="KW-1185">Reference proteome</keyword>
<keyword evidence="1" id="KW-0472">Membrane</keyword>
<feature type="transmembrane region" description="Helical" evidence="1">
    <location>
        <begin position="459"/>
        <end position="481"/>
    </location>
</feature>
<organism evidence="2 3">
    <name type="scientific">Halobacillus seohaensis</name>
    <dbReference type="NCBI Taxonomy" id="447421"/>
    <lineage>
        <taxon>Bacteria</taxon>
        <taxon>Bacillati</taxon>
        <taxon>Bacillota</taxon>
        <taxon>Bacilli</taxon>
        <taxon>Bacillales</taxon>
        <taxon>Bacillaceae</taxon>
        <taxon>Halobacillus</taxon>
    </lineage>
</organism>
<feature type="transmembrane region" description="Helical" evidence="1">
    <location>
        <begin position="382"/>
        <end position="407"/>
    </location>
</feature>
<name>A0ABW2EIU8_9BACI</name>
<dbReference type="Gene3D" id="3.30.70.1440">
    <property type="entry name" value="Multidrug efflux transporter AcrB pore domain"/>
    <property type="match status" value="1"/>
</dbReference>
<sequence length="1024" mass="110423">MKLVNLSVRRPVGVIMVVAAILALGFVSLRSLTIDLYPDIDLPIAVVSTTYEDAAPQEVERLVSQPVESAVSAIEGLEVLQSQSQAGASLIFMQFSTGTDLDSTLLEVRESVDQVNQALPEGAGEPNVLRFDPQQLPIMTIGLSGDSPEKLQQVAEDQLIPQIERQGGVASVDIEGGKTREVEVLISRSQMAQYDLNTQTIMQTLNASNQAASAGSIQKGDQDLQIRIDGEFDSIEDIKDTIIQSSSGARVTLSQIADIEEKYESSTVSEVGGQPAVVLSILKKSDANTVQTADNVRSSITEVEDDLPVNTNTEVVLDTSEFIKTSINSVFLNIILGGIFSIIVLMLFLKSFRATLVIGIAIPIAIISTFTLMYFTGETLNVLTMGGLALGIGMMVDSSIVILENIVSYRQRGYSMVESAKEGASELAPAVIASATTTLVVFLPIIFVEGIASELFTPLALTISFALITALAVSVTLIPMLSSKLLTKPLQTSGRRYWFDRFLAKVNDRYRSLLRIVLRWRKTTIALTLASIVGSVALIPSIGTEFIPPSDQGQIQINVDMPAATSLEGTQEATDKVDAQLKTFSDVIKVRYLTIGGGSMGGIGGGTSDSASYTIQLVDPDQRKSSTQAVVKDIDEELRGIAGADIAVSELDAGLGTGAPLQIQLNGTEYEVLDELSQQVVYVMEDVEGVSEPTSSTEEGRPEMQIEVNREKAAEYGLSDQEVITQVQTAFTGQIATRYREAGEEIDVQMILPEDQRETIADLEGMSVQTPTGSVIPLATIADLEQVQGPVSLLREDQQPQVNVESNVIDRDLGSTTDDVRAQLEELNFPDGYSYEIGGQAQDMEEAFGDLGLALIFSIFLVYAVMAIQFENFLFPFIIMFSLPATVVGITSGLFITGLPFSLPAFVGIIMLAGIVVNNAIVLVDYINILRSKEYDRTEAILEAGPSRLRPILMTTLTTVLGMVPLAIGIGQGAEAQQPLAVTIIFGLTVSSFFTLILIPVVYTYFDDLSNKITGIFRKGKDEA</sequence>
<feature type="transmembrane region" description="Helical" evidence="1">
    <location>
        <begin position="873"/>
        <end position="899"/>
    </location>
</feature>
<dbReference type="InterPro" id="IPR001036">
    <property type="entry name" value="Acrflvin-R"/>
</dbReference>
<protein>
    <submittedName>
        <fullName evidence="2">Efflux RND transporter permease subunit</fullName>
    </submittedName>
</protein>
<dbReference type="PRINTS" id="PR00702">
    <property type="entry name" value="ACRIFLAVINRP"/>
</dbReference>
<feature type="transmembrane region" description="Helical" evidence="1">
    <location>
        <begin position="330"/>
        <end position="349"/>
    </location>
</feature>
<evidence type="ECO:0000256" key="1">
    <source>
        <dbReference type="SAM" id="Phobius"/>
    </source>
</evidence>
<feature type="transmembrane region" description="Helical" evidence="1">
    <location>
        <begin position="980"/>
        <end position="1006"/>
    </location>
</feature>
<dbReference type="SUPFAM" id="SSF82693">
    <property type="entry name" value="Multidrug efflux transporter AcrB pore domain, PN1, PN2, PC1 and PC2 subdomains"/>
    <property type="match status" value="3"/>
</dbReference>
<dbReference type="RefSeq" id="WP_204708156.1">
    <property type="nucleotide sequence ID" value="NZ_JBHSZV010000025.1"/>
</dbReference>
<dbReference type="InterPro" id="IPR027463">
    <property type="entry name" value="AcrB_DN_DC_subdom"/>
</dbReference>
<keyword evidence="1" id="KW-0812">Transmembrane</keyword>
<feature type="transmembrane region" description="Helical" evidence="1">
    <location>
        <begin position="12"/>
        <end position="29"/>
    </location>
</feature>
<dbReference type="Gene3D" id="3.30.70.1320">
    <property type="entry name" value="Multidrug efflux transporter AcrB pore domain like"/>
    <property type="match status" value="1"/>
</dbReference>
<dbReference type="PANTHER" id="PTHR32063:SF0">
    <property type="entry name" value="SWARMING MOTILITY PROTEIN SWRC"/>
    <property type="match status" value="1"/>
</dbReference>
<dbReference type="Gene3D" id="3.30.2090.10">
    <property type="entry name" value="Multidrug efflux transporter AcrB TolC docking domain, DN and DC subdomains"/>
    <property type="match status" value="2"/>
</dbReference>
<dbReference type="SUPFAM" id="SSF82714">
    <property type="entry name" value="Multidrug efflux transporter AcrB TolC docking domain, DN and DC subdomains"/>
    <property type="match status" value="2"/>
</dbReference>
<comment type="caution">
    <text evidence="2">The sequence shown here is derived from an EMBL/GenBank/DDBJ whole genome shotgun (WGS) entry which is preliminary data.</text>
</comment>
<dbReference type="EMBL" id="JBHSZV010000025">
    <property type="protein sequence ID" value="MFC7062223.1"/>
    <property type="molecule type" value="Genomic_DNA"/>
</dbReference>
<feature type="transmembrane region" description="Helical" evidence="1">
    <location>
        <begin position="356"/>
        <end position="376"/>
    </location>
</feature>
<accession>A0ABW2EIU8</accession>
<feature type="transmembrane region" description="Helical" evidence="1">
    <location>
        <begin position="427"/>
        <end position="447"/>
    </location>
</feature>
<feature type="transmembrane region" description="Helical" evidence="1">
    <location>
        <begin position="847"/>
        <end position="866"/>
    </location>
</feature>
<dbReference type="SUPFAM" id="SSF82866">
    <property type="entry name" value="Multidrug efflux transporter AcrB transmembrane domain"/>
    <property type="match status" value="2"/>
</dbReference>
<dbReference type="Gene3D" id="3.30.70.1430">
    <property type="entry name" value="Multidrug efflux transporter AcrB pore domain"/>
    <property type="match status" value="2"/>
</dbReference>